<name>A0A1I1LZR9_9FLAO</name>
<accession>A0A1I1LZR9</accession>
<dbReference type="Pfam" id="PF01381">
    <property type="entry name" value="HTH_3"/>
    <property type="match status" value="1"/>
</dbReference>
<feature type="domain" description="HTH cro/C1-type" evidence="1">
    <location>
        <begin position="21"/>
        <end position="72"/>
    </location>
</feature>
<dbReference type="EMBL" id="FOMH01000002">
    <property type="protein sequence ID" value="SFC74940.1"/>
    <property type="molecule type" value="Genomic_DNA"/>
</dbReference>
<dbReference type="SMART" id="SM00530">
    <property type="entry name" value="HTH_XRE"/>
    <property type="match status" value="1"/>
</dbReference>
<protein>
    <submittedName>
        <fullName evidence="2">Helix-turn-helix</fullName>
    </submittedName>
</protein>
<reference evidence="3" key="1">
    <citation type="submission" date="2016-10" db="EMBL/GenBank/DDBJ databases">
        <authorList>
            <person name="Varghese N."/>
            <person name="Submissions S."/>
        </authorList>
    </citation>
    <scope>NUCLEOTIDE SEQUENCE [LARGE SCALE GENOMIC DNA]</scope>
    <source>
        <strain evidence="3">CGMCC 1.10370</strain>
    </source>
</reference>
<proteinExistence type="predicted"/>
<evidence type="ECO:0000313" key="2">
    <source>
        <dbReference type="EMBL" id="SFC74940.1"/>
    </source>
</evidence>
<dbReference type="InterPro" id="IPR001387">
    <property type="entry name" value="Cro/C1-type_HTH"/>
</dbReference>
<dbReference type="Proteomes" id="UP000199672">
    <property type="component" value="Unassembled WGS sequence"/>
</dbReference>
<keyword evidence="3" id="KW-1185">Reference proteome</keyword>
<dbReference type="RefSeq" id="WP_091490920.1">
    <property type="nucleotide sequence ID" value="NZ_FOMH01000002.1"/>
</dbReference>
<evidence type="ECO:0000259" key="1">
    <source>
        <dbReference type="PROSITE" id="PS50943"/>
    </source>
</evidence>
<dbReference type="OrthoDB" id="773007at2"/>
<dbReference type="STRING" id="739143.SAMN05216297_102135"/>
<dbReference type="AlphaFoldDB" id="A0A1I1LZR9"/>
<gene>
    <name evidence="2" type="ORF">SAMN05216297_102135</name>
</gene>
<dbReference type="Gene3D" id="1.10.260.40">
    <property type="entry name" value="lambda repressor-like DNA-binding domains"/>
    <property type="match status" value="1"/>
</dbReference>
<dbReference type="InterPro" id="IPR010982">
    <property type="entry name" value="Lambda_DNA-bd_dom_sf"/>
</dbReference>
<evidence type="ECO:0000313" key="3">
    <source>
        <dbReference type="Proteomes" id="UP000199672"/>
    </source>
</evidence>
<organism evidence="2 3">
    <name type="scientific">Flavobacterium phragmitis</name>
    <dbReference type="NCBI Taxonomy" id="739143"/>
    <lineage>
        <taxon>Bacteria</taxon>
        <taxon>Pseudomonadati</taxon>
        <taxon>Bacteroidota</taxon>
        <taxon>Flavobacteriia</taxon>
        <taxon>Flavobacteriales</taxon>
        <taxon>Flavobacteriaceae</taxon>
        <taxon>Flavobacterium</taxon>
    </lineage>
</organism>
<dbReference type="SUPFAM" id="SSF47413">
    <property type="entry name" value="lambda repressor-like DNA-binding domains"/>
    <property type="match status" value="1"/>
</dbReference>
<dbReference type="CDD" id="cd00093">
    <property type="entry name" value="HTH_XRE"/>
    <property type="match status" value="1"/>
</dbReference>
<dbReference type="PROSITE" id="PS50943">
    <property type="entry name" value="HTH_CROC1"/>
    <property type="match status" value="1"/>
</dbReference>
<sequence>MFFFNIESISEIKKDLGLLTRKMRKSAKISQDDLAVKLNLSRITIQNVEAGKNFNIDTLLLIWQHFNELDALSRFLREKIDDYDNFKSLY</sequence>
<dbReference type="GO" id="GO:0003677">
    <property type="term" value="F:DNA binding"/>
    <property type="evidence" value="ECO:0007669"/>
    <property type="project" value="InterPro"/>
</dbReference>